<protein>
    <submittedName>
        <fullName evidence="1">Uncharacterized protein</fullName>
    </submittedName>
</protein>
<dbReference type="Proteomes" id="UP001050975">
    <property type="component" value="Unassembled WGS sequence"/>
</dbReference>
<keyword evidence="2" id="KW-1185">Reference proteome</keyword>
<proteinExistence type="predicted"/>
<comment type="caution">
    <text evidence="1">The sequence shown here is derived from an EMBL/GenBank/DDBJ whole genome shotgun (WGS) entry which is preliminary data.</text>
</comment>
<sequence>METQLTTPEINEKRQLLQDYEPAFEAFAILEEKQGRLDDSFDELWAKKTGQAYEDPSKRQSLWKTTLQVLRQELCGDEGFRAQFKEYTKNPGSAPLLTGLIVSLTTLSGLPLDPAISTIIVLYLLKIGLNIFCEYTESASNSDASGSPESKAE</sequence>
<evidence type="ECO:0000313" key="1">
    <source>
        <dbReference type="EMBL" id="GET44475.1"/>
    </source>
</evidence>
<dbReference type="RefSeq" id="WP_226594533.1">
    <property type="nucleotide sequence ID" value="NZ_BLAY01000368.1"/>
</dbReference>
<organism evidence="1 2">
    <name type="scientific">Microseira wollei NIES-4236</name>
    <dbReference type="NCBI Taxonomy" id="2530354"/>
    <lineage>
        <taxon>Bacteria</taxon>
        <taxon>Bacillati</taxon>
        <taxon>Cyanobacteriota</taxon>
        <taxon>Cyanophyceae</taxon>
        <taxon>Oscillatoriophycideae</taxon>
        <taxon>Aerosakkonematales</taxon>
        <taxon>Aerosakkonemataceae</taxon>
        <taxon>Microseira</taxon>
    </lineage>
</organism>
<dbReference type="AlphaFoldDB" id="A0AAV3XSS0"/>
<reference evidence="1" key="1">
    <citation type="submission" date="2019-10" db="EMBL/GenBank/DDBJ databases">
        <title>Draft genome sequece of Microseira wollei NIES-4236.</title>
        <authorList>
            <person name="Yamaguchi H."/>
            <person name="Suzuki S."/>
            <person name="Kawachi M."/>
        </authorList>
    </citation>
    <scope>NUCLEOTIDE SEQUENCE</scope>
    <source>
        <strain evidence="1">NIES-4236</strain>
    </source>
</reference>
<name>A0AAV3XSS0_9CYAN</name>
<evidence type="ECO:0000313" key="2">
    <source>
        <dbReference type="Proteomes" id="UP001050975"/>
    </source>
</evidence>
<accession>A0AAV3XSS0</accession>
<dbReference type="EMBL" id="BLAY01000368">
    <property type="protein sequence ID" value="GET44475.1"/>
    <property type="molecule type" value="Genomic_DNA"/>
</dbReference>
<gene>
    <name evidence="1" type="ORF">MiSe_93040</name>
</gene>